<comment type="caution">
    <text evidence="2">The sequence shown here is derived from an EMBL/GenBank/DDBJ whole genome shotgun (WGS) entry which is preliminary data.</text>
</comment>
<sequence length="72" mass="8173">MSRIREGGVARDKKLFLLLHLLLLNELLWAWPCVTNRVGDSSNLPPVECREFAKGVARDKKLFLLLQPVASE</sequence>
<dbReference type="EMBL" id="QKKF02024659">
    <property type="protein sequence ID" value="RZF37357.1"/>
    <property type="molecule type" value="Genomic_DNA"/>
</dbReference>
<accession>A0A482WUT2</accession>
<name>A0A482WUT2_LAOST</name>
<dbReference type="AlphaFoldDB" id="A0A482WUT2"/>
<gene>
    <name evidence="2" type="ORF">LSTR_LSTR010452</name>
</gene>
<evidence type="ECO:0000256" key="1">
    <source>
        <dbReference type="SAM" id="SignalP"/>
    </source>
</evidence>
<dbReference type="Proteomes" id="UP000291343">
    <property type="component" value="Unassembled WGS sequence"/>
</dbReference>
<keyword evidence="1" id="KW-0732">Signal</keyword>
<evidence type="ECO:0000313" key="3">
    <source>
        <dbReference type="Proteomes" id="UP000291343"/>
    </source>
</evidence>
<evidence type="ECO:0008006" key="4">
    <source>
        <dbReference type="Google" id="ProtNLM"/>
    </source>
</evidence>
<feature type="signal peptide" evidence="1">
    <location>
        <begin position="1"/>
        <end position="30"/>
    </location>
</feature>
<proteinExistence type="predicted"/>
<dbReference type="InParanoid" id="A0A482WUT2"/>
<organism evidence="2 3">
    <name type="scientific">Laodelphax striatellus</name>
    <name type="common">Small brown planthopper</name>
    <name type="synonym">Delphax striatella</name>
    <dbReference type="NCBI Taxonomy" id="195883"/>
    <lineage>
        <taxon>Eukaryota</taxon>
        <taxon>Metazoa</taxon>
        <taxon>Ecdysozoa</taxon>
        <taxon>Arthropoda</taxon>
        <taxon>Hexapoda</taxon>
        <taxon>Insecta</taxon>
        <taxon>Pterygota</taxon>
        <taxon>Neoptera</taxon>
        <taxon>Paraneoptera</taxon>
        <taxon>Hemiptera</taxon>
        <taxon>Auchenorrhyncha</taxon>
        <taxon>Fulgoroidea</taxon>
        <taxon>Delphacidae</taxon>
        <taxon>Criomorphinae</taxon>
        <taxon>Laodelphax</taxon>
    </lineage>
</organism>
<keyword evidence="3" id="KW-1185">Reference proteome</keyword>
<evidence type="ECO:0000313" key="2">
    <source>
        <dbReference type="EMBL" id="RZF37357.1"/>
    </source>
</evidence>
<protein>
    <recommendedName>
        <fullName evidence="4">Secreted protein</fullName>
    </recommendedName>
</protein>
<feature type="chain" id="PRO_5019741584" description="Secreted protein" evidence="1">
    <location>
        <begin position="31"/>
        <end position="72"/>
    </location>
</feature>
<reference evidence="2 3" key="1">
    <citation type="journal article" date="2017" name="Gigascience">
        <title>Genome sequence of the small brown planthopper, Laodelphax striatellus.</title>
        <authorList>
            <person name="Zhu J."/>
            <person name="Jiang F."/>
            <person name="Wang X."/>
            <person name="Yang P."/>
            <person name="Bao Y."/>
            <person name="Zhao W."/>
            <person name="Wang W."/>
            <person name="Lu H."/>
            <person name="Wang Q."/>
            <person name="Cui N."/>
            <person name="Li J."/>
            <person name="Chen X."/>
            <person name="Luo L."/>
            <person name="Yu J."/>
            <person name="Kang L."/>
            <person name="Cui F."/>
        </authorList>
    </citation>
    <scope>NUCLEOTIDE SEQUENCE [LARGE SCALE GENOMIC DNA]</scope>
    <source>
        <strain evidence="2">Lst14</strain>
    </source>
</reference>